<proteinExistence type="inferred from homology"/>
<evidence type="ECO:0000313" key="6">
    <source>
        <dbReference type="EMBL" id="KAJ2775672.1"/>
    </source>
</evidence>
<comment type="similarity">
    <text evidence="2">Belongs to the glycosyl hydrolase 3 family.</text>
</comment>
<dbReference type="Gene3D" id="2.60.40.10">
    <property type="entry name" value="Immunoglobulins"/>
    <property type="match status" value="1"/>
</dbReference>
<evidence type="ECO:0000259" key="5">
    <source>
        <dbReference type="SMART" id="SM01217"/>
    </source>
</evidence>
<protein>
    <recommendedName>
        <fullName evidence="3">beta-glucosidase</fullName>
        <ecNumber evidence="3">3.2.1.21</ecNumber>
    </recommendedName>
</protein>
<dbReference type="Proteomes" id="UP001140217">
    <property type="component" value="Unassembled WGS sequence"/>
</dbReference>
<reference evidence="6" key="1">
    <citation type="submission" date="2022-07" db="EMBL/GenBank/DDBJ databases">
        <title>Phylogenomic reconstructions and comparative analyses of Kickxellomycotina fungi.</title>
        <authorList>
            <person name="Reynolds N.K."/>
            <person name="Stajich J.E."/>
            <person name="Barry K."/>
            <person name="Grigoriev I.V."/>
            <person name="Crous P."/>
            <person name="Smith M.E."/>
        </authorList>
    </citation>
    <scope>NUCLEOTIDE SEQUENCE</scope>
    <source>
        <strain evidence="6">NBRC 105414</strain>
    </source>
</reference>
<keyword evidence="4" id="KW-0378">Hydrolase</keyword>
<dbReference type="SMART" id="SM01217">
    <property type="entry name" value="Fn3_like"/>
    <property type="match status" value="1"/>
</dbReference>
<feature type="non-terminal residue" evidence="6">
    <location>
        <position position="1"/>
    </location>
</feature>
<evidence type="ECO:0000256" key="4">
    <source>
        <dbReference type="ARBA" id="ARBA00022801"/>
    </source>
</evidence>
<dbReference type="OrthoDB" id="2123594at2759"/>
<dbReference type="InterPro" id="IPR013783">
    <property type="entry name" value="Ig-like_fold"/>
</dbReference>
<evidence type="ECO:0000313" key="7">
    <source>
        <dbReference type="Proteomes" id="UP001140217"/>
    </source>
</evidence>
<dbReference type="EC" id="3.2.1.21" evidence="3"/>
<dbReference type="InterPro" id="IPR026891">
    <property type="entry name" value="Fn3-like"/>
</dbReference>
<evidence type="ECO:0000256" key="1">
    <source>
        <dbReference type="ARBA" id="ARBA00000448"/>
    </source>
</evidence>
<name>A0A9W8LEM3_9FUNG</name>
<dbReference type="Pfam" id="PF14310">
    <property type="entry name" value="Fn3-like"/>
    <property type="match status" value="1"/>
</dbReference>
<evidence type="ECO:0000256" key="3">
    <source>
        <dbReference type="ARBA" id="ARBA00012744"/>
    </source>
</evidence>
<comment type="caution">
    <text evidence="6">The sequence shown here is derived from an EMBL/GenBank/DDBJ whole genome shotgun (WGS) entry which is preliminary data.</text>
</comment>
<dbReference type="PANTHER" id="PTHR42715:SF10">
    <property type="entry name" value="BETA-GLUCOSIDASE"/>
    <property type="match status" value="1"/>
</dbReference>
<keyword evidence="7" id="KW-1185">Reference proteome</keyword>
<dbReference type="GO" id="GO:0008422">
    <property type="term" value="F:beta-glucosidase activity"/>
    <property type="evidence" value="ECO:0007669"/>
    <property type="project" value="UniProtKB-EC"/>
</dbReference>
<dbReference type="AlphaFoldDB" id="A0A9W8LEM3"/>
<organism evidence="6 7">
    <name type="scientific">Coemansia javaensis</name>
    <dbReference type="NCBI Taxonomy" id="2761396"/>
    <lineage>
        <taxon>Eukaryota</taxon>
        <taxon>Fungi</taxon>
        <taxon>Fungi incertae sedis</taxon>
        <taxon>Zoopagomycota</taxon>
        <taxon>Kickxellomycotina</taxon>
        <taxon>Kickxellomycetes</taxon>
        <taxon>Kickxellales</taxon>
        <taxon>Kickxellaceae</taxon>
        <taxon>Coemansia</taxon>
    </lineage>
</organism>
<dbReference type="PANTHER" id="PTHR42715">
    <property type="entry name" value="BETA-GLUCOSIDASE"/>
    <property type="match status" value="1"/>
</dbReference>
<accession>A0A9W8LEM3</accession>
<dbReference type="InterPro" id="IPR050288">
    <property type="entry name" value="Cellulose_deg_GH3"/>
</dbReference>
<evidence type="ECO:0000256" key="2">
    <source>
        <dbReference type="ARBA" id="ARBA00005336"/>
    </source>
</evidence>
<sequence>AQASTTVWQPAYTEYRPQWAFGFGLGYSTVTYSNVTLSCSTIRVGAPITATVRVANSGAVAQRETVMLFTRQPSRFNLAPENYRLRAFKKVDLAPGESKTVSLQLRAEDLAFWDADLKQRIAPSAVIIAINPYTQHAIAAEAHVDADPTSYIDSV</sequence>
<comment type="catalytic activity">
    <reaction evidence="1">
        <text>Hydrolysis of terminal, non-reducing beta-D-glucosyl residues with release of beta-D-glucose.</text>
        <dbReference type="EC" id="3.2.1.21"/>
    </reaction>
</comment>
<gene>
    <name evidence="6" type="ORF">H4R18_005957</name>
</gene>
<dbReference type="EMBL" id="JANBUL010000417">
    <property type="protein sequence ID" value="KAJ2775672.1"/>
    <property type="molecule type" value="Genomic_DNA"/>
</dbReference>
<feature type="domain" description="Fibronectin type III-like" evidence="5">
    <location>
        <begin position="64"/>
        <end position="134"/>
    </location>
</feature>